<keyword evidence="1" id="KW-0418">Kinase</keyword>
<protein>
    <submittedName>
        <fullName evidence="2">Aminoglycoside resistance protein</fullName>
    </submittedName>
    <submittedName>
        <fullName evidence="1">Streptomycin 6-kinase</fullName>
    </submittedName>
</protein>
<name>A0A2A7N0A3_MYCAG</name>
<evidence type="ECO:0000313" key="4">
    <source>
        <dbReference type="Proteomes" id="UP000465302"/>
    </source>
</evidence>
<evidence type="ECO:0000313" key="3">
    <source>
        <dbReference type="Proteomes" id="UP000220914"/>
    </source>
</evidence>
<reference evidence="2 3" key="1">
    <citation type="submission" date="2017-10" db="EMBL/GenBank/DDBJ databases">
        <title>The new phylogeny of genus Mycobacterium.</title>
        <authorList>
            <person name="Tortoli E."/>
            <person name="Trovato A."/>
            <person name="Cirillo D.M."/>
        </authorList>
    </citation>
    <scope>NUCLEOTIDE SEQUENCE [LARGE SCALE GENOMIC DNA]</scope>
    <source>
        <strain evidence="2 3">CCUG37673</strain>
    </source>
</reference>
<sequence>MTLVDRLVGELVDEWDLRLDGSAVRGSHAVVVPVRTADGSPAVAKVGHSEHEHLVLRRWGGSGAVRLLRADPHRRALLLERAGPSSLESLSDVDACAAVVELYRALHVPAMPQLPSLSGLLVQWADELSALPRSAPVPHRLVEQAVALCRELSSVPDSHVLHGNLHYGKVLAGERSRWLAIAPRAVNGDPAYEIAPMLWHRWDELGTGRSVRFGVQRRFFALVDAAGFDEDRARAWVIARAVREATRDPSNMTKYVALVKAVQE</sequence>
<dbReference type="RefSeq" id="WP_097941119.1">
    <property type="nucleotide sequence ID" value="NZ_BLKS01000001.1"/>
</dbReference>
<dbReference type="AlphaFoldDB" id="A0A2A7N0A3"/>
<dbReference type="GO" id="GO:0016773">
    <property type="term" value="F:phosphotransferase activity, alcohol group as acceptor"/>
    <property type="evidence" value="ECO:0007669"/>
    <property type="project" value="InterPro"/>
</dbReference>
<gene>
    <name evidence="2" type="ORF">CQY20_16315</name>
    <name evidence="1" type="ORF">MAGR_38400</name>
</gene>
<dbReference type="Proteomes" id="UP000465302">
    <property type="component" value="Unassembled WGS sequence"/>
</dbReference>
<dbReference type="GO" id="GO:0019748">
    <property type="term" value="P:secondary metabolic process"/>
    <property type="evidence" value="ECO:0007669"/>
    <property type="project" value="InterPro"/>
</dbReference>
<proteinExistence type="predicted"/>
<evidence type="ECO:0000313" key="2">
    <source>
        <dbReference type="EMBL" id="PEG37344.1"/>
    </source>
</evidence>
<dbReference type="SUPFAM" id="SSF56112">
    <property type="entry name" value="Protein kinase-like (PK-like)"/>
    <property type="match status" value="1"/>
</dbReference>
<reference evidence="1 4" key="2">
    <citation type="journal article" date="2019" name="Emerg. Microbes Infect.">
        <title>Comprehensive subspecies identification of 175 nontuberculous mycobacteria species based on 7547 genomic profiles.</title>
        <authorList>
            <person name="Matsumoto Y."/>
            <person name="Kinjo T."/>
            <person name="Motooka D."/>
            <person name="Nabeya D."/>
            <person name="Jung N."/>
            <person name="Uechi K."/>
            <person name="Horii T."/>
            <person name="Iida T."/>
            <person name="Fujita J."/>
            <person name="Nakamura S."/>
        </authorList>
    </citation>
    <scope>NUCLEOTIDE SEQUENCE [LARGE SCALE GENOMIC DNA]</scope>
    <source>
        <strain evidence="1 4">JCM 6377</strain>
    </source>
</reference>
<dbReference type="EMBL" id="BLKS01000001">
    <property type="protein sequence ID" value="GFG52399.1"/>
    <property type="molecule type" value="Genomic_DNA"/>
</dbReference>
<evidence type="ECO:0000313" key="1">
    <source>
        <dbReference type="EMBL" id="GFG52399.1"/>
    </source>
</evidence>
<accession>A0A2A7N0A3</accession>
<dbReference type="InterPro" id="IPR011009">
    <property type="entry name" value="Kinase-like_dom_sf"/>
</dbReference>
<dbReference type="EMBL" id="PDCP01000027">
    <property type="protein sequence ID" value="PEG37344.1"/>
    <property type="molecule type" value="Genomic_DNA"/>
</dbReference>
<dbReference type="OrthoDB" id="3638028at2"/>
<keyword evidence="1" id="KW-0808">Transferase</keyword>
<dbReference type="GO" id="GO:0016301">
    <property type="term" value="F:kinase activity"/>
    <property type="evidence" value="ECO:0007669"/>
    <property type="project" value="UniProtKB-KW"/>
</dbReference>
<dbReference type="Proteomes" id="UP000220914">
    <property type="component" value="Unassembled WGS sequence"/>
</dbReference>
<keyword evidence="3" id="KW-1185">Reference proteome</keyword>
<organism evidence="2 3">
    <name type="scientific">Mycolicibacterium agri</name>
    <name type="common">Mycobacterium agri</name>
    <dbReference type="NCBI Taxonomy" id="36811"/>
    <lineage>
        <taxon>Bacteria</taxon>
        <taxon>Bacillati</taxon>
        <taxon>Actinomycetota</taxon>
        <taxon>Actinomycetes</taxon>
        <taxon>Mycobacteriales</taxon>
        <taxon>Mycobacteriaceae</taxon>
        <taxon>Mycolicibacterium</taxon>
    </lineage>
</organism>
<reference evidence="1" key="3">
    <citation type="submission" date="2020-02" db="EMBL/GenBank/DDBJ databases">
        <authorList>
            <person name="Matsumoto Y."/>
            <person name="Motooka D."/>
            <person name="Nakamura S."/>
        </authorList>
    </citation>
    <scope>NUCLEOTIDE SEQUENCE</scope>
    <source>
        <strain evidence="1">JCM 6377</strain>
    </source>
</reference>
<comment type="caution">
    <text evidence="2">The sequence shown here is derived from an EMBL/GenBank/DDBJ whole genome shotgun (WGS) entry which is preliminary data.</text>
</comment>
<dbReference type="Pfam" id="PF04655">
    <property type="entry name" value="APH_6_hur"/>
    <property type="match status" value="1"/>
</dbReference>
<dbReference type="InterPro" id="IPR006748">
    <property type="entry name" value="NH2Glyco/OHUrea_AB-resist_kin"/>
</dbReference>